<dbReference type="PANTHER" id="PTHR13633:SF3">
    <property type="entry name" value="MITOCHONDRIAL TRANSCRIPTION RESCUE FACTOR 1"/>
    <property type="match status" value="1"/>
</dbReference>
<dbReference type="InterPro" id="IPR012677">
    <property type="entry name" value="Nucleotide-bd_a/b_plait_sf"/>
</dbReference>
<evidence type="ECO:0000313" key="4">
    <source>
        <dbReference type="Proteomes" id="UP000886878"/>
    </source>
</evidence>
<dbReference type="Pfam" id="PF01479">
    <property type="entry name" value="S4"/>
    <property type="match status" value="1"/>
</dbReference>
<reference evidence="3" key="2">
    <citation type="submission" date="2021-04" db="EMBL/GenBank/DDBJ databases">
        <authorList>
            <person name="Gilroy R."/>
        </authorList>
    </citation>
    <scope>NUCLEOTIDE SEQUENCE</scope>
    <source>
        <strain evidence="3">ChiHejej3B27-2180</strain>
    </source>
</reference>
<dbReference type="AlphaFoldDB" id="A0A9D1U335"/>
<dbReference type="Proteomes" id="UP000886878">
    <property type="component" value="Unassembled WGS sequence"/>
</dbReference>
<gene>
    <name evidence="3" type="ORF">H9876_02350</name>
</gene>
<feature type="domain" description="RNA-binding S4" evidence="2">
    <location>
        <begin position="184"/>
        <end position="246"/>
    </location>
</feature>
<dbReference type="Gene3D" id="3.10.290.10">
    <property type="entry name" value="RNA-binding S4 domain"/>
    <property type="match status" value="1"/>
</dbReference>
<reference evidence="3" key="1">
    <citation type="journal article" date="2021" name="PeerJ">
        <title>Extensive microbial diversity within the chicken gut microbiome revealed by metagenomics and culture.</title>
        <authorList>
            <person name="Gilroy R."/>
            <person name="Ravi A."/>
            <person name="Getino M."/>
            <person name="Pursley I."/>
            <person name="Horton D.L."/>
            <person name="Alikhan N.F."/>
            <person name="Baker D."/>
            <person name="Gharbi K."/>
            <person name="Hall N."/>
            <person name="Watson M."/>
            <person name="Adriaenssens E.M."/>
            <person name="Foster-Nyarko E."/>
            <person name="Jarju S."/>
            <person name="Secka A."/>
            <person name="Antonio M."/>
            <person name="Oren A."/>
            <person name="Chaudhuri R.R."/>
            <person name="La Ragione R."/>
            <person name="Hildebrand F."/>
            <person name="Pallen M.J."/>
        </authorList>
    </citation>
    <scope>NUCLEOTIDE SEQUENCE</scope>
    <source>
        <strain evidence="3">ChiHejej3B27-2180</strain>
    </source>
</reference>
<dbReference type="InterPro" id="IPR040591">
    <property type="entry name" value="RqcP2_RBD"/>
</dbReference>
<name>A0A9D1U335_9LACO</name>
<dbReference type="Gene3D" id="3.30.70.330">
    <property type="match status" value="1"/>
</dbReference>
<dbReference type="InterPro" id="IPR002942">
    <property type="entry name" value="S4_RNA-bd"/>
</dbReference>
<dbReference type="CDD" id="cd00165">
    <property type="entry name" value="S4"/>
    <property type="match status" value="1"/>
</dbReference>
<accession>A0A9D1U335</accession>
<proteinExistence type="predicted"/>
<organism evidence="3 4">
    <name type="scientific">Candidatus Limosilactobacillus merdipullorum</name>
    <dbReference type="NCBI Taxonomy" id="2838653"/>
    <lineage>
        <taxon>Bacteria</taxon>
        <taxon>Bacillati</taxon>
        <taxon>Bacillota</taxon>
        <taxon>Bacilli</taxon>
        <taxon>Lactobacillales</taxon>
        <taxon>Lactobacillaceae</taxon>
        <taxon>Limosilactobacillus</taxon>
    </lineage>
</organism>
<sequence length="264" mass="30311">MEAANVKQHFRPDEAPFIDEVQGWITTATNEYRPVLTEFMNPRQRFIASTLVNRQDNVKSASNGGWQGAEMQRLFFYPQYYQPQLADFDLQLVNINYPVKFTELHHRQVLGTLMSAGIKRATFGDILHQDATWQLVVDRKMTAYLRQQVTKIGRVNVKLEPIAMDNIIQPINDWEEVATTISSLRVDSVVAAAFNYSRNRAKTAIERGLVRVNWEDIDRPDYQLAVHDLLSVRHAGRIRLAAENGMTKKGKIKVTLDVIRATRK</sequence>
<evidence type="ECO:0000259" key="2">
    <source>
        <dbReference type="SMART" id="SM00363"/>
    </source>
</evidence>
<keyword evidence="1" id="KW-0694">RNA-binding</keyword>
<dbReference type="PROSITE" id="PS50889">
    <property type="entry name" value="S4"/>
    <property type="match status" value="1"/>
</dbReference>
<comment type="caution">
    <text evidence="3">The sequence shown here is derived from an EMBL/GenBank/DDBJ whole genome shotgun (WGS) entry which is preliminary data.</text>
</comment>
<dbReference type="SMART" id="SM00363">
    <property type="entry name" value="S4"/>
    <property type="match status" value="1"/>
</dbReference>
<dbReference type="Pfam" id="PF17774">
    <property type="entry name" value="YlmH_RBD"/>
    <property type="match status" value="1"/>
</dbReference>
<evidence type="ECO:0000256" key="1">
    <source>
        <dbReference type="PROSITE-ProRule" id="PRU00182"/>
    </source>
</evidence>
<dbReference type="GO" id="GO:0003723">
    <property type="term" value="F:RNA binding"/>
    <property type="evidence" value="ECO:0007669"/>
    <property type="project" value="UniProtKB-KW"/>
</dbReference>
<dbReference type="EMBL" id="DXGK01000042">
    <property type="protein sequence ID" value="HIW70211.1"/>
    <property type="molecule type" value="Genomic_DNA"/>
</dbReference>
<dbReference type="Gene3D" id="3.30.1370.160">
    <property type="match status" value="1"/>
</dbReference>
<dbReference type="InterPro" id="IPR036986">
    <property type="entry name" value="S4_RNA-bd_sf"/>
</dbReference>
<evidence type="ECO:0000313" key="3">
    <source>
        <dbReference type="EMBL" id="HIW70211.1"/>
    </source>
</evidence>
<protein>
    <submittedName>
        <fullName evidence="3">RNA-binding protein</fullName>
    </submittedName>
</protein>
<dbReference type="SUPFAM" id="SSF55174">
    <property type="entry name" value="Alpha-L RNA-binding motif"/>
    <property type="match status" value="1"/>
</dbReference>
<dbReference type="PANTHER" id="PTHR13633">
    <property type="entry name" value="MITOCHONDRIAL TRANSCRIPTION RESCUE FACTOR 1"/>
    <property type="match status" value="1"/>
</dbReference>